<dbReference type="FunFam" id="3.40.5.120:FF:000001">
    <property type="entry name" value="probable global transcription activator SNF2L2 isoform X1"/>
    <property type="match status" value="1"/>
</dbReference>
<feature type="domain" description="HSA" evidence="20">
    <location>
        <begin position="396"/>
        <end position="468"/>
    </location>
</feature>
<keyword evidence="13" id="KW-0539">Nucleus</keyword>
<evidence type="ECO:0000256" key="8">
    <source>
        <dbReference type="ARBA" id="ARBA00022990"/>
    </source>
</evidence>
<dbReference type="InterPro" id="IPR037259">
    <property type="entry name" value="BRK_sf"/>
</dbReference>
<evidence type="ECO:0000256" key="6">
    <source>
        <dbReference type="ARBA" id="ARBA00022843"/>
    </source>
</evidence>
<dbReference type="GO" id="GO:0006355">
    <property type="term" value="P:regulation of DNA-templated transcription"/>
    <property type="evidence" value="ECO:0007669"/>
    <property type="project" value="InterPro"/>
</dbReference>
<feature type="domain" description="Helicase C-terminal" evidence="19">
    <location>
        <begin position="1012"/>
        <end position="1174"/>
    </location>
</feature>
<dbReference type="PROSITE" id="PS50014">
    <property type="entry name" value="BROMODOMAIN_2"/>
    <property type="match status" value="1"/>
</dbReference>
<dbReference type="PROSITE" id="PS51194">
    <property type="entry name" value="HELICASE_CTER"/>
    <property type="match status" value="1"/>
</dbReference>
<name>A0A673NL26_9TELE</name>
<protein>
    <submittedName>
        <fullName evidence="22">Probable global transcription activator SNF2L2</fullName>
    </submittedName>
</protein>
<feature type="region of interest" description="Disordered" evidence="16">
    <location>
        <begin position="512"/>
        <end position="542"/>
    </location>
</feature>
<feature type="compositionally biased region" description="Low complexity" evidence="16">
    <location>
        <begin position="38"/>
        <end position="47"/>
    </location>
</feature>
<dbReference type="InterPro" id="IPR001650">
    <property type="entry name" value="Helicase_C-like"/>
</dbReference>
<dbReference type="PROSITE" id="PS51192">
    <property type="entry name" value="HELICASE_ATP_BIND_1"/>
    <property type="match status" value="1"/>
</dbReference>
<feature type="compositionally biased region" description="Basic and acidic residues" evidence="16">
    <location>
        <begin position="1495"/>
        <end position="1504"/>
    </location>
</feature>
<feature type="domain" description="Helicase ATP-binding" evidence="18">
    <location>
        <begin position="694"/>
        <end position="859"/>
    </location>
</feature>
<evidence type="ECO:0000256" key="2">
    <source>
        <dbReference type="ARBA" id="ARBA00007025"/>
    </source>
</evidence>
<evidence type="ECO:0000256" key="7">
    <source>
        <dbReference type="ARBA" id="ARBA00022902"/>
    </source>
</evidence>
<feature type="compositionally biased region" description="Low complexity" evidence="16">
    <location>
        <begin position="12"/>
        <end position="26"/>
    </location>
</feature>
<dbReference type="Pfam" id="PF07529">
    <property type="entry name" value="HSA"/>
    <property type="match status" value="1"/>
</dbReference>
<dbReference type="CDD" id="cd18793">
    <property type="entry name" value="SF2_C_SNF"/>
    <property type="match status" value="1"/>
</dbReference>
<dbReference type="SUPFAM" id="SSF160481">
    <property type="entry name" value="BRK domain-like"/>
    <property type="match status" value="1"/>
</dbReference>
<keyword evidence="9" id="KW-0805">Transcription regulation</keyword>
<dbReference type="SUPFAM" id="SSF52540">
    <property type="entry name" value="P-loop containing nucleoside triphosphate hydrolases"/>
    <property type="match status" value="2"/>
</dbReference>
<evidence type="ECO:0000256" key="1">
    <source>
        <dbReference type="ARBA" id="ARBA00004123"/>
    </source>
</evidence>
<feature type="region of interest" description="Disordered" evidence="16">
    <location>
        <begin position="1306"/>
        <end position="1341"/>
    </location>
</feature>
<feature type="compositionally biased region" description="Basic residues" evidence="16">
    <location>
        <begin position="515"/>
        <end position="524"/>
    </location>
</feature>
<keyword evidence="5" id="KW-0378">Hydrolase</keyword>
<dbReference type="SMART" id="SM00490">
    <property type="entry name" value="HELICc"/>
    <property type="match status" value="1"/>
</dbReference>
<dbReference type="FunFam" id="3.40.50.10810:FF:000008">
    <property type="entry name" value="Chromatin structure-remodeling complex subunit snf21"/>
    <property type="match status" value="1"/>
</dbReference>
<reference evidence="22" key="1">
    <citation type="submission" date="2025-08" db="UniProtKB">
        <authorList>
            <consortium name="Ensembl"/>
        </authorList>
    </citation>
    <scope>IDENTIFICATION</scope>
</reference>
<dbReference type="PANTHER" id="PTHR10799">
    <property type="entry name" value="SNF2/RAD54 HELICASE FAMILY"/>
    <property type="match status" value="1"/>
</dbReference>
<feature type="compositionally biased region" description="Acidic residues" evidence="16">
    <location>
        <begin position="1465"/>
        <end position="1483"/>
    </location>
</feature>
<dbReference type="InterPro" id="IPR014978">
    <property type="entry name" value="Gln-Leu-Gln_QLQ"/>
</dbReference>
<dbReference type="SMART" id="SM00592">
    <property type="entry name" value="BRK"/>
    <property type="match status" value="1"/>
</dbReference>
<keyword evidence="11" id="KW-0010">Activator</keyword>
<evidence type="ECO:0000259" key="18">
    <source>
        <dbReference type="PROSITE" id="PS51192"/>
    </source>
</evidence>
<dbReference type="Pfam" id="PF00439">
    <property type="entry name" value="Bromodomain"/>
    <property type="match status" value="1"/>
</dbReference>
<dbReference type="InterPro" id="IPR027417">
    <property type="entry name" value="P-loop_NTPase"/>
</dbReference>
<dbReference type="InterPro" id="IPR006576">
    <property type="entry name" value="BRK_domain"/>
</dbReference>
<gene>
    <name evidence="22" type="primary">smarca2</name>
</gene>
<keyword evidence="3" id="KW-1017">Isopeptide bond</keyword>
<evidence type="ECO:0000256" key="16">
    <source>
        <dbReference type="SAM" id="MobiDB-lite"/>
    </source>
</evidence>
<dbReference type="SMART" id="SM00951">
    <property type="entry name" value="QLQ"/>
    <property type="match status" value="1"/>
</dbReference>
<feature type="domain" description="QLQ" evidence="21">
    <location>
        <begin position="173"/>
        <end position="208"/>
    </location>
</feature>
<evidence type="ECO:0000256" key="5">
    <source>
        <dbReference type="ARBA" id="ARBA00022801"/>
    </source>
</evidence>
<dbReference type="SMART" id="SM00297">
    <property type="entry name" value="BROMO"/>
    <property type="match status" value="1"/>
</dbReference>
<dbReference type="FunFam" id="1.20.920.10:FF:000004">
    <property type="entry name" value="probable global transcription activator SNF2L2 isoform X1"/>
    <property type="match status" value="1"/>
</dbReference>
<evidence type="ECO:0000313" key="22">
    <source>
        <dbReference type="Ensembl" id="ENSSRHP00000104575.1"/>
    </source>
</evidence>
<comment type="subcellular location">
    <subcellularLocation>
        <location evidence="1">Nucleus</location>
    </subcellularLocation>
</comment>
<dbReference type="Gene3D" id="3.40.5.120">
    <property type="match status" value="1"/>
</dbReference>
<keyword evidence="12" id="KW-0804">Transcription</keyword>
<keyword evidence="23" id="KW-1185">Reference proteome</keyword>
<dbReference type="InterPro" id="IPR001487">
    <property type="entry name" value="Bromodomain"/>
</dbReference>
<evidence type="ECO:0000259" key="19">
    <source>
        <dbReference type="PROSITE" id="PS51194"/>
    </source>
</evidence>
<feature type="domain" description="Bromo" evidence="17">
    <location>
        <begin position="1374"/>
        <end position="1444"/>
    </location>
</feature>
<dbReference type="Pfam" id="PF07533">
    <property type="entry name" value="BRK"/>
    <property type="match status" value="1"/>
</dbReference>
<dbReference type="GO" id="GO:0016787">
    <property type="term" value="F:hydrolase activity"/>
    <property type="evidence" value="ECO:0007669"/>
    <property type="project" value="UniProtKB-KW"/>
</dbReference>
<dbReference type="GO" id="GO:0005524">
    <property type="term" value="F:ATP binding"/>
    <property type="evidence" value="ECO:0007669"/>
    <property type="project" value="InterPro"/>
</dbReference>
<reference evidence="22" key="2">
    <citation type="submission" date="2025-09" db="UniProtKB">
        <authorList>
            <consortium name="Ensembl"/>
        </authorList>
    </citation>
    <scope>IDENTIFICATION</scope>
</reference>
<dbReference type="SUPFAM" id="SSF47370">
    <property type="entry name" value="Bromodomain"/>
    <property type="match status" value="1"/>
</dbReference>
<dbReference type="Proteomes" id="UP000472270">
    <property type="component" value="Unassembled WGS sequence"/>
</dbReference>
<evidence type="ECO:0000256" key="4">
    <source>
        <dbReference type="ARBA" id="ARBA00022553"/>
    </source>
</evidence>
<dbReference type="FunFam" id="3.40.50.300:FF:003020">
    <property type="entry name" value="SNF2-related domain-containing protein"/>
    <property type="match status" value="1"/>
</dbReference>
<keyword evidence="8" id="KW-0007">Acetylation</keyword>
<dbReference type="GO" id="GO:0016514">
    <property type="term" value="C:SWI/SNF complex"/>
    <property type="evidence" value="ECO:0007669"/>
    <property type="project" value="UniProtKB-ARBA"/>
</dbReference>
<dbReference type="GO" id="GO:0005654">
    <property type="term" value="C:nucleoplasm"/>
    <property type="evidence" value="ECO:0007669"/>
    <property type="project" value="UniProtKB-ARBA"/>
</dbReference>
<keyword evidence="10 15" id="KW-0103">Bromodomain</keyword>
<evidence type="ECO:0000256" key="12">
    <source>
        <dbReference type="ARBA" id="ARBA00023163"/>
    </source>
</evidence>
<dbReference type="InterPro" id="IPR029295">
    <property type="entry name" value="SnAC"/>
</dbReference>
<dbReference type="PROSITE" id="PS51666">
    <property type="entry name" value="QLQ"/>
    <property type="match status" value="1"/>
</dbReference>
<dbReference type="PRINTS" id="PR00503">
    <property type="entry name" value="BROMODOMAIN"/>
</dbReference>
<dbReference type="Gene3D" id="3.40.50.10810">
    <property type="entry name" value="Tandem AAA-ATPase domain"/>
    <property type="match status" value="1"/>
</dbReference>
<dbReference type="Pfam" id="PF00176">
    <property type="entry name" value="SNF2-rel_dom"/>
    <property type="match status" value="1"/>
</dbReference>
<dbReference type="Gene3D" id="1.20.5.170">
    <property type="match status" value="1"/>
</dbReference>
<evidence type="ECO:0000256" key="13">
    <source>
        <dbReference type="ARBA" id="ARBA00023242"/>
    </source>
</evidence>
<dbReference type="CDD" id="cd17996">
    <property type="entry name" value="DEXHc_SMARCA2_SMARCA4"/>
    <property type="match status" value="1"/>
</dbReference>
<feature type="region of interest" description="Disordered" evidence="16">
    <location>
        <begin position="1"/>
        <end position="68"/>
    </location>
</feature>
<feature type="region of interest" description="Disordered" evidence="16">
    <location>
        <begin position="378"/>
        <end position="407"/>
    </location>
</feature>
<dbReference type="Pfam" id="PF14619">
    <property type="entry name" value="SnAC"/>
    <property type="match status" value="1"/>
</dbReference>
<evidence type="ECO:0000256" key="11">
    <source>
        <dbReference type="ARBA" id="ARBA00023159"/>
    </source>
</evidence>
<dbReference type="PROSITE" id="PS51204">
    <property type="entry name" value="HSA"/>
    <property type="match status" value="1"/>
</dbReference>
<dbReference type="InterPro" id="IPR000330">
    <property type="entry name" value="SNF2_N"/>
</dbReference>
<evidence type="ECO:0000256" key="15">
    <source>
        <dbReference type="PROSITE-ProRule" id="PRU00035"/>
    </source>
</evidence>
<feature type="region of interest" description="Disordered" evidence="16">
    <location>
        <begin position="136"/>
        <end position="155"/>
    </location>
</feature>
<feature type="compositionally biased region" description="Pro residues" evidence="16">
    <location>
        <begin position="27"/>
        <end position="37"/>
    </location>
</feature>
<dbReference type="Pfam" id="PF08880">
    <property type="entry name" value="QLQ"/>
    <property type="match status" value="1"/>
</dbReference>
<evidence type="ECO:0000313" key="23">
    <source>
        <dbReference type="Proteomes" id="UP000472270"/>
    </source>
</evidence>
<keyword evidence="7" id="KW-0524">Neurogenesis</keyword>
<dbReference type="InterPro" id="IPR038718">
    <property type="entry name" value="SNF2-like_sf"/>
</dbReference>
<organism evidence="22 23">
    <name type="scientific">Sinocyclocheilus rhinocerous</name>
    <dbReference type="NCBI Taxonomy" id="307959"/>
    <lineage>
        <taxon>Eukaryota</taxon>
        <taxon>Metazoa</taxon>
        <taxon>Chordata</taxon>
        <taxon>Craniata</taxon>
        <taxon>Vertebrata</taxon>
        <taxon>Euteleostomi</taxon>
        <taxon>Actinopterygii</taxon>
        <taxon>Neopterygii</taxon>
        <taxon>Teleostei</taxon>
        <taxon>Ostariophysi</taxon>
        <taxon>Cypriniformes</taxon>
        <taxon>Cyprinidae</taxon>
        <taxon>Cyprininae</taxon>
        <taxon>Sinocyclocheilus</taxon>
    </lineage>
</organism>
<dbReference type="InterPro" id="IPR049730">
    <property type="entry name" value="SNF2/RAD54-like_C"/>
</dbReference>
<feature type="compositionally biased region" description="Basic and acidic residues" evidence="16">
    <location>
        <begin position="382"/>
        <end position="402"/>
    </location>
</feature>
<dbReference type="GO" id="GO:0007399">
    <property type="term" value="P:nervous system development"/>
    <property type="evidence" value="ECO:0007669"/>
    <property type="project" value="UniProtKB-KW"/>
</dbReference>
<evidence type="ECO:0000256" key="3">
    <source>
        <dbReference type="ARBA" id="ARBA00022499"/>
    </source>
</evidence>
<dbReference type="Gene3D" id="1.20.920.10">
    <property type="entry name" value="Bromodomain-like"/>
    <property type="match status" value="1"/>
</dbReference>
<feature type="region of interest" description="Disordered" evidence="16">
    <location>
        <begin position="583"/>
        <end position="627"/>
    </location>
</feature>
<feature type="compositionally biased region" description="Basic and acidic residues" evidence="16">
    <location>
        <begin position="608"/>
        <end position="620"/>
    </location>
</feature>
<comment type="catalytic activity">
    <reaction evidence="14">
        <text>ATP + H2O = ADP + phosphate + H(+)</text>
        <dbReference type="Rhea" id="RHEA:13065"/>
        <dbReference type="ChEBI" id="CHEBI:15377"/>
        <dbReference type="ChEBI" id="CHEBI:15378"/>
        <dbReference type="ChEBI" id="CHEBI:30616"/>
        <dbReference type="ChEBI" id="CHEBI:43474"/>
        <dbReference type="ChEBI" id="CHEBI:456216"/>
    </reaction>
    <physiologicalReaction direction="left-to-right" evidence="14">
        <dbReference type="Rhea" id="RHEA:13066"/>
    </physiologicalReaction>
</comment>
<feature type="compositionally biased region" description="Acidic residues" evidence="16">
    <location>
        <begin position="594"/>
        <end position="607"/>
    </location>
</feature>
<dbReference type="InterPro" id="IPR014012">
    <property type="entry name" value="HSA_dom"/>
</dbReference>
<dbReference type="GO" id="GO:0042393">
    <property type="term" value="F:histone binding"/>
    <property type="evidence" value="ECO:0007669"/>
    <property type="project" value="InterPro"/>
</dbReference>
<feature type="region of interest" description="Disordered" evidence="16">
    <location>
        <begin position="1460"/>
        <end position="1541"/>
    </location>
</feature>
<evidence type="ECO:0000256" key="10">
    <source>
        <dbReference type="ARBA" id="ARBA00023117"/>
    </source>
</evidence>
<keyword evidence="4" id="KW-0597">Phosphoprotein</keyword>
<dbReference type="Pfam" id="PF00271">
    <property type="entry name" value="Helicase_C"/>
    <property type="match status" value="1"/>
</dbReference>
<sequence length="1541" mass="176016">MSTPNEPPVGMSHAGPSPGAALSPGPILGPSPGPGPSPGSVHSMMGPSPGPPSVPHAMQGQGAGDYSQDMHLMHKPMEGMHEKGMGDDMHFGQMKGVGMRSLHSGMGPPQSPMNQHSQGYMSPHPLPMGQVPEHVPSPMSGGGPTPPQMSQGQSPMMPMDPQGMGQQARGQSAFSPVQLQQLRAQILAYKILGRGQPLPENLQLAVLGKRSLPTMQQQPINTGPYNRPPASPLLSGQGSETPSAPQKLLVPAPSGRPSPAPPLAPTGTQPVPCQPSLIIQLQQKQNRITPIQKPQGLDPVELLQEREYRLQTRIAHRIQELENLPGSLPPDLRTKATLELKALRLLNFQRQLRLDVVACMRRDTTLETALNSKAYKRSKKQTLREARMTEKLEKQQKIEQERKRRQKHQEYLNSILQHAKDFKEYHRSISGKIQKLSKAIATWHTNTEREQKKETERIEKERMRRLMAEDEEGYRKLIDQKKDKRLAYLLQQTDEYVANLTELVYEHKAAQAAKEKKRKRKKKKEAGDAEGMGAIGPDGELIDENSQMSELPVKVIQTETGKVLQGTDAPKSSQLEAWLEMNPGYEVAPRSDSEESGSEFEEEDDEEVVSRAESEEKKVIDPNSDEVSETAAKHIIESAKQDVDDEYSVQAGQTSSQSYYGVAHAVIERVHKQSTLLINGTLKHYQIQGLEWMVSLYNNNLNGILADEMGLGKTIQTIALITYLMENKRLNGPYLIIVPLSTLSNWVYELDKWAPSIVKIAYKGTPSMRRSLVPQLRSGKFNVLITTYEYIIKDKQILAKIRWKYMIVDEGHRMKNHHCKLTQVLNTHYVAPRRLLLTGTPLQNKLPELWALLNFLLPTIFKSCSTFEQWFNAPFAMTGERVDLNEEETILIIRRLHKVLRPFLLRRLKKEVESQLPEKVEYVIKCDMSAIQKVLYRHMQGKGILLTDGSEKDKKGKGGAKTLMNTIMQLKKICNHPYMFQHIEESFAEHLGFRNGIINGPDLYRASGKFELLDRILPKLKATNHRVLLFCQMTSLMTIMEDYFAYRNFLYLRLDGTTKSEDRAALLKKFNEEGSQYFIFLLSTRAGGLGLNLQAADTVVIFDSDWNPHQDLQAQDRAHRIGQQNEVRVLRLCTVNSVEEKILTAAKYKLNVDQKVIQAGMFDQKSSGHERRVFLQAILEHEEQNEEEDEVPDDETLNQMIARNEDEFELFMRMDLDRRREDARNPKRKPRLMEEDELPSWILKDDAEVERLTCEEEEEKIFGRGSRHRRNVDYSDALTEKQWLRAIEDGNLEEIEEEIRLKRRKRRRHVDKDMRREDADKAKKRRGRPPAERLSPNPPKLTKQMNAIIDTVINYRDADLEYLECNYVPLNSQSVRQLSEVFVQLPSRKELPEYYELIRKPVDFKKIKERVRNHKYRSVSDLEKDVMLLCHNAQTYNLEGSQIYEDSIVLHSVFKSARQKIAREESDDDSNDDDDDEEEESEEECKSVKVKIKLSKRDERCQDKGKKRPSRGKAKPVVSDDDSEEEQEENELSQGSHSDDE</sequence>
<feature type="compositionally biased region" description="Basic residues" evidence="16">
    <location>
        <begin position="1505"/>
        <end position="1514"/>
    </location>
</feature>
<feature type="compositionally biased region" description="Polar residues" evidence="16">
    <location>
        <begin position="215"/>
        <end position="224"/>
    </location>
</feature>
<feature type="compositionally biased region" description="Polar residues" evidence="16">
    <location>
        <begin position="234"/>
        <end position="244"/>
    </location>
</feature>
<evidence type="ECO:0000256" key="14">
    <source>
        <dbReference type="ARBA" id="ARBA00048778"/>
    </source>
</evidence>
<dbReference type="Ensembl" id="ENSSRHT00000107389.1">
    <property type="protein sequence ID" value="ENSSRHP00000104575.1"/>
    <property type="gene ID" value="ENSSRHG00000051109.1"/>
</dbReference>
<feature type="region of interest" description="Disordered" evidence="16">
    <location>
        <begin position="215"/>
        <end position="270"/>
    </location>
</feature>
<dbReference type="InterPro" id="IPR014001">
    <property type="entry name" value="Helicase_ATP-bd"/>
</dbReference>
<evidence type="ECO:0000259" key="20">
    <source>
        <dbReference type="PROSITE" id="PS51204"/>
    </source>
</evidence>
<evidence type="ECO:0000259" key="17">
    <source>
        <dbReference type="PROSITE" id="PS50014"/>
    </source>
</evidence>
<dbReference type="PROSITE" id="PS00633">
    <property type="entry name" value="BROMODOMAIN_1"/>
    <property type="match status" value="1"/>
</dbReference>
<feature type="compositionally biased region" description="Pro residues" evidence="16">
    <location>
        <begin position="254"/>
        <end position="264"/>
    </location>
</feature>
<evidence type="ECO:0000259" key="21">
    <source>
        <dbReference type="PROSITE" id="PS51666"/>
    </source>
</evidence>
<comment type="similarity">
    <text evidence="2">Belongs to the SNF2/RAD54 helicase family.</text>
</comment>
<keyword evidence="6" id="KW-0832">Ubl conjugation</keyword>
<evidence type="ECO:0000256" key="9">
    <source>
        <dbReference type="ARBA" id="ARBA00023015"/>
    </source>
</evidence>
<dbReference type="SMART" id="SM00573">
    <property type="entry name" value="HSA"/>
    <property type="match status" value="1"/>
</dbReference>
<dbReference type="GO" id="GO:0006338">
    <property type="term" value="P:chromatin remodeling"/>
    <property type="evidence" value="ECO:0007669"/>
    <property type="project" value="UniProtKB-ARBA"/>
</dbReference>
<dbReference type="InterPro" id="IPR018359">
    <property type="entry name" value="Bromodomain_CS"/>
</dbReference>
<dbReference type="CDD" id="cd05516">
    <property type="entry name" value="Bromo_SNF2L2"/>
    <property type="match status" value="1"/>
</dbReference>
<accession>A0A673NL26</accession>
<dbReference type="SMART" id="SM00487">
    <property type="entry name" value="DEXDc"/>
    <property type="match status" value="1"/>
</dbReference>
<dbReference type="SMART" id="SM01314">
    <property type="entry name" value="SnAC"/>
    <property type="match status" value="1"/>
</dbReference>
<feature type="compositionally biased region" description="Acidic residues" evidence="16">
    <location>
        <begin position="1519"/>
        <end position="1531"/>
    </location>
</feature>
<feature type="compositionally biased region" description="Basic and acidic residues" evidence="16">
    <location>
        <begin position="1310"/>
        <end position="1321"/>
    </location>
</feature>
<dbReference type="Gene3D" id="3.40.50.300">
    <property type="entry name" value="P-loop containing nucleotide triphosphate hydrolases"/>
    <property type="match status" value="1"/>
</dbReference>
<proteinExistence type="inferred from homology"/>
<dbReference type="InterPro" id="IPR036427">
    <property type="entry name" value="Bromodomain-like_sf"/>
</dbReference>
<dbReference type="FunFam" id="1.20.5.170:FF:000089">
    <property type="entry name" value="Putative global transcription activator SNF2L2"/>
    <property type="match status" value="1"/>
</dbReference>